<dbReference type="EMBL" id="CAJNNV010026053">
    <property type="protein sequence ID" value="CAE8617071.1"/>
    <property type="molecule type" value="Genomic_DNA"/>
</dbReference>
<feature type="compositionally biased region" description="Polar residues" evidence="1">
    <location>
        <begin position="279"/>
        <end position="288"/>
    </location>
</feature>
<feature type="chain" id="PRO_5033008159" description="Peptide-methionine (S)-S-oxide reductase" evidence="2">
    <location>
        <begin position="16"/>
        <end position="306"/>
    </location>
</feature>
<dbReference type="Gene3D" id="3.30.1060.10">
    <property type="entry name" value="Peptide methionine sulphoxide reductase MsrA"/>
    <property type="match status" value="1"/>
</dbReference>
<feature type="signal peptide" evidence="2">
    <location>
        <begin position="1"/>
        <end position="15"/>
    </location>
</feature>
<evidence type="ECO:0008006" key="5">
    <source>
        <dbReference type="Google" id="ProtNLM"/>
    </source>
</evidence>
<keyword evidence="2" id="KW-0732">Signal</keyword>
<dbReference type="OMA" id="KVCYHNA"/>
<keyword evidence="4" id="KW-1185">Reference proteome</keyword>
<gene>
    <name evidence="3" type="ORF">PGLA1383_LOCUS34736</name>
</gene>
<feature type="region of interest" description="Disordered" evidence="1">
    <location>
        <begin position="259"/>
        <end position="288"/>
    </location>
</feature>
<dbReference type="Proteomes" id="UP000654075">
    <property type="component" value="Unassembled WGS sequence"/>
</dbReference>
<dbReference type="SUPFAM" id="SSF55068">
    <property type="entry name" value="Peptide methionine sulfoxide reductase"/>
    <property type="match status" value="1"/>
</dbReference>
<reference evidence="3" key="1">
    <citation type="submission" date="2021-02" db="EMBL/GenBank/DDBJ databases">
        <authorList>
            <person name="Dougan E. K."/>
            <person name="Rhodes N."/>
            <person name="Thang M."/>
            <person name="Chan C."/>
        </authorList>
    </citation>
    <scope>NUCLEOTIDE SEQUENCE</scope>
</reference>
<dbReference type="OrthoDB" id="416878at2759"/>
<proteinExistence type="predicted"/>
<evidence type="ECO:0000256" key="2">
    <source>
        <dbReference type="SAM" id="SignalP"/>
    </source>
</evidence>
<protein>
    <recommendedName>
        <fullName evidence="5">Peptide-methionine (S)-S-oxide reductase</fullName>
    </recommendedName>
</protein>
<dbReference type="GO" id="GO:0008113">
    <property type="term" value="F:peptide-methionine (S)-S-oxide reductase activity"/>
    <property type="evidence" value="ECO:0007669"/>
    <property type="project" value="InterPro"/>
</dbReference>
<dbReference type="InterPro" id="IPR036509">
    <property type="entry name" value="Met_Sox_Rdtase_MsrA_sf"/>
</dbReference>
<evidence type="ECO:0000313" key="4">
    <source>
        <dbReference type="Proteomes" id="UP000654075"/>
    </source>
</evidence>
<name>A0A813FXM0_POLGL</name>
<feature type="compositionally biased region" description="Low complexity" evidence="1">
    <location>
        <begin position="261"/>
        <end position="272"/>
    </location>
</feature>
<dbReference type="AlphaFoldDB" id="A0A813FXM0"/>
<comment type="caution">
    <text evidence="3">The sequence shown here is derived from an EMBL/GenBank/DDBJ whole genome shotgun (WGS) entry which is preliminary data.</text>
</comment>
<accession>A0A813FXM0</accession>
<evidence type="ECO:0000313" key="3">
    <source>
        <dbReference type="EMBL" id="CAE8617071.1"/>
    </source>
</evidence>
<sequence length="306" mass="33219">MRRFVAALLLAAASAEEEVRIYFGCGCFWHVQHELIKGESTILGRTASCYQSLTGYAGGTQLNAKGHTCYGDYTGLGHTEVVGLSVPNSSVAAFGAEFWKLFVGQDRVDTMDRGPAYRAAIGVPGGMASELVAVINRSQASRAARDGWWFRLEAGEGNDPDTLGKPLVWVYDTNKYPFYQAERYHQFHDDFLPGGDYDATYNQLYSLFDSEERMKATSCPKECVNNYLGVQCIDNKASVPSPAPSTPPTTVGSQDQAIAASPLTSPSPTTSGSKDDQPRNTSRPVSGTPSQCVLLVKLLLVAKLFF</sequence>
<organism evidence="3 4">
    <name type="scientific">Polarella glacialis</name>
    <name type="common">Dinoflagellate</name>
    <dbReference type="NCBI Taxonomy" id="89957"/>
    <lineage>
        <taxon>Eukaryota</taxon>
        <taxon>Sar</taxon>
        <taxon>Alveolata</taxon>
        <taxon>Dinophyceae</taxon>
        <taxon>Suessiales</taxon>
        <taxon>Suessiaceae</taxon>
        <taxon>Polarella</taxon>
    </lineage>
</organism>
<evidence type="ECO:0000256" key="1">
    <source>
        <dbReference type="SAM" id="MobiDB-lite"/>
    </source>
</evidence>